<name>A0AAW8G8S9_9GAMM</name>
<gene>
    <name evidence="1" type="ORF">QE383_000670</name>
</gene>
<evidence type="ECO:0000313" key="2">
    <source>
        <dbReference type="Proteomes" id="UP001234354"/>
    </source>
</evidence>
<dbReference type="AlphaFoldDB" id="A0AAW8G8S9"/>
<protein>
    <submittedName>
        <fullName evidence="1">Uncharacterized protein</fullName>
    </submittedName>
</protein>
<proteinExistence type="predicted"/>
<dbReference type="EMBL" id="JAUTBB010000001">
    <property type="protein sequence ID" value="MDQ1118362.1"/>
    <property type="molecule type" value="Genomic_DNA"/>
</dbReference>
<dbReference type="RefSeq" id="WP_306991016.1">
    <property type="nucleotide sequence ID" value="NZ_JAUTBB010000001.1"/>
</dbReference>
<comment type="caution">
    <text evidence="1">The sequence shown here is derived from an EMBL/GenBank/DDBJ whole genome shotgun (WGS) entry which is preliminary data.</text>
</comment>
<dbReference type="Proteomes" id="UP001234354">
    <property type="component" value="Unassembled WGS sequence"/>
</dbReference>
<organism evidence="1 2">
    <name type="scientific">Pseudoxanthomonas winnipegensis</name>
    <dbReference type="NCBI Taxonomy" id="2480810"/>
    <lineage>
        <taxon>Bacteria</taxon>
        <taxon>Pseudomonadati</taxon>
        <taxon>Pseudomonadota</taxon>
        <taxon>Gammaproteobacteria</taxon>
        <taxon>Lysobacterales</taxon>
        <taxon>Lysobacteraceae</taxon>
        <taxon>Pseudoxanthomonas</taxon>
    </lineage>
</organism>
<evidence type="ECO:0000313" key="1">
    <source>
        <dbReference type="EMBL" id="MDQ1118362.1"/>
    </source>
</evidence>
<accession>A0AAW8G8S9</accession>
<sequence>MTNLPTPAVTASATCAGFVAGAAGIGTITTTTITRTRVLVAVQA</sequence>
<reference evidence="1" key="1">
    <citation type="submission" date="2023-07" db="EMBL/GenBank/DDBJ databases">
        <title>Functional and genomic diversity of the sorghum phyllosphere microbiome.</title>
        <authorList>
            <person name="Shade A."/>
        </authorList>
    </citation>
    <scope>NUCLEOTIDE SEQUENCE</scope>
    <source>
        <strain evidence="1">SORGH_AS_0908</strain>
    </source>
</reference>